<evidence type="ECO:0000256" key="9">
    <source>
        <dbReference type="RuleBase" id="RU000688"/>
    </source>
</evidence>
<evidence type="ECO:0000256" key="1">
    <source>
        <dbReference type="ARBA" id="ARBA00004651"/>
    </source>
</evidence>
<feature type="transmembrane region" description="Helical" evidence="10">
    <location>
        <begin position="103"/>
        <end position="124"/>
    </location>
</feature>
<organism evidence="12 13">
    <name type="scientific">Fundulus heteroclitus</name>
    <name type="common">Killifish</name>
    <name type="synonym">Mummichog</name>
    <dbReference type="NCBI Taxonomy" id="8078"/>
    <lineage>
        <taxon>Eukaryota</taxon>
        <taxon>Metazoa</taxon>
        <taxon>Chordata</taxon>
        <taxon>Craniata</taxon>
        <taxon>Vertebrata</taxon>
        <taxon>Euteleostomi</taxon>
        <taxon>Actinopterygii</taxon>
        <taxon>Neopterygii</taxon>
        <taxon>Teleostei</taxon>
        <taxon>Neoteleostei</taxon>
        <taxon>Acanthomorphata</taxon>
        <taxon>Ovalentaria</taxon>
        <taxon>Atherinomorphae</taxon>
        <taxon>Cyprinodontiformes</taxon>
        <taxon>Fundulidae</taxon>
        <taxon>Fundulus</taxon>
    </lineage>
</organism>
<keyword evidence="2" id="KW-1003">Cell membrane</keyword>
<accession>A0A3Q2Q4H4</accession>
<dbReference type="CDD" id="cd15055">
    <property type="entry name" value="7tmA_TAARs"/>
    <property type="match status" value="1"/>
</dbReference>
<evidence type="ECO:0000256" key="8">
    <source>
        <dbReference type="ARBA" id="ARBA00023224"/>
    </source>
</evidence>
<evidence type="ECO:0000256" key="2">
    <source>
        <dbReference type="ARBA" id="ARBA00022475"/>
    </source>
</evidence>
<dbReference type="SUPFAM" id="SSF81321">
    <property type="entry name" value="Family A G protein-coupled receptor-like"/>
    <property type="match status" value="1"/>
</dbReference>
<name>A0A3Q2Q4H4_FUNHE</name>
<comment type="similarity">
    <text evidence="9">Belongs to the G-protein coupled receptor 1 family.</text>
</comment>
<keyword evidence="8 9" id="KW-0807">Transducer</keyword>
<dbReference type="GO" id="GO:0001594">
    <property type="term" value="F:trace-amine receptor activity"/>
    <property type="evidence" value="ECO:0007669"/>
    <property type="project" value="TreeGrafter"/>
</dbReference>
<reference evidence="12" key="1">
    <citation type="submission" date="2025-08" db="UniProtKB">
        <authorList>
            <consortium name="Ensembl"/>
        </authorList>
    </citation>
    <scope>IDENTIFICATION</scope>
</reference>
<evidence type="ECO:0000256" key="7">
    <source>
        <dbReference type="ARBA" id="ARBA00023170"/>
    </source>
</evidence>
<dbReference type="GeneTree" id="ENSGT01050000244823"/>
<evidence type="ECO:0000256" key="3">
    <source>
        <dbReference type="ARBA" id="ARBA00022692"/>
    </source>
</evidence>
<sequence>MMGAPNGEELCFPELNNSCRKPLQHHAENTLLYILLSCISLLTVIFNLLVIISVSHFRQLHTPTNLFLLSLAVSDFLVGLLLMPIRIIQTGGCWVLGDFMCGMLTYTSFIITSASVGNIVLISVDRYVAICDPLSYPIKVTPRRVQVSIILCWGSSMFYNGLMVKESIKYPDKYNSCYGECVFFIDLLPGTFDVMLTFIGPITVIIVLYMRVFVVAVSQARAMRSQTAACNQQGSTAKKSERKAATALGVVVIVFLSCFCPYFCYSLIGENIETDAETYFGIWLLYINSCINPIIYALFYPWFRKSVKLILTLQILKPNTRDSNPLDRNI</sequence>
<dbReference type="PANTHER" id="PTHR24249">
    <property type="entry name" value="HISTAMINE RECEPTOR-RELATED G-PROTEIN COUPLED RECEPTOR"/>
    <property type="match status" value="1"/>
</dbReference>
<dbReference type="Pfam" id="PF00001">
    <property type="entry name" value="7tm_1"/>
    <property type="match status" value="1"/>
</dbReference>
<keyword evidence="4 10" id="KW-1133">Transmembrane helix</keyword>
<dbReference type="SMART" id="SM01381">
    <property type="entry name" value="7TM_GPCR_Srsx"/>
    <property type="match status" value="1"/>
</dbReference>
<evidence type="ECO:0000313" key="13">
    <source>
        <dbReference type="Proteomes" id="UP000265000"/>
    </source>
</evidence>
<keyword evidence="7 9" id="KW-0675">Receptor</keyword>
<dbReference type="PROSITE" id="PS00237">
    <property type="entry name" value="G_PROTEIN_RECEP_F1_1"/>
    <property type="match status" value="1"/>
</dbReference>
<feature type="transmembrane region" description="Helical" evidence="10">
    <location>
        <begin position="245"/>
        <end position="268"/>
    </location>
</feature>
<keyword evidence="13" id="KW-1185">Reference proteome</keyword>
<keyword evidence="3 9" id="KW-0812">Transmembrane</keyword>
<feature type="transmembrane region" description="Helical" evidence="10">
    <location>
        <begin position="194"/>
        <end position="217"/>
    </location>
</feature>
<dbReference type="InterPro" id="IPR017452">
    <property type="entry name" value="GPCR_Rhodpsn_7TM"/>
</dbReference>
<evidence type="ECO:0000256" key="10">
    <source>
        <dbReference type="SAM" id="Phobius"/>
    </source>
</evidence>
<comment type="subcellular location">
    <subcellularLocation>
        <location evidence="1">Cell membrane</location>
        <topology evidence="1">Multi-pass membrane protein</topology>
    </subcellularLocation>
</comment>
<feature type="domain" description="G-protein coupled receptors family 1 profile" evidence="11">
    <location>
        <begin position="46"/>
        <end position="296"/>
    </location>
</feature>
<dbReference type="InterPro" id="IPR050569">
    <property type="entry name" value="TAAR"/>
</dbReference>
<feature type="transmembrane region" description="Helical" evidence="10">
    <location>
        <begin position="280"/>
        <end position="303"/>
    </location>
</feature>
<dbReference type="AlphaFoldDB" id="A0A3Q2Q4H4"/>
<evidence type="ECO:0000259" key="11">
    <source>
        <dbReference type="PROSITE" id="PS50262"/>
    </source>
</evidence>
<dbReference type="Ensembl" id="ENSFHET00000015242.1">
    <property type="protein sequence ID" value="ENSFHEP00000021528.1"/>
    <property type="gene ID" value="ENSFHEG00000001324.1"/>
</dbReference>
<feature type="transmembrane region" description="Helical" evidence="10">
    <location>
        <begin position="145"/>
        <end position="164"/>
    </location>
</feature>
<feature type="transmembrane region" description="Helical" evidence="10">
    <location>
        <begin position="66"/>
        <end position="88"/>
    </location>
</feature>
<evidence type="ECO:0000256" key="5">
    <source>
        <dbReference type="ARBA" id="ARBA00023040"/>
    </source>
</evidence>
<dbReference type="FunFam" id="1.20.1070.10:FF:000279">
    <property type="entry name" value="Trace amine-associated receptor 16f"/>
    <property type="match status" value="1"/>
</dbReference>
<dbReference type="PANTHER" id="PTHR24249:SF381">
    <property type="entry name" value="TRACE AMINE ASSOCIATED RECEPTOR 19P-RELATED"/>
    <property type="match status" value="1"/>
</dbReference>
<keyword evidence="6 10" id="KW-0472">Membrane</keyword>
<dbReference type="InterPro" id="IPR000276">
    <property type="entry name" value="GPCR_Rhodpsn"/>
</dbReference>
<dbReference type="GO" id="GO:0005886">
    <property type="term" value="C:plasma membrane"/>
    <property type="evidence" value="ECO:0007669"/>
    <property type="project" value="UniProtKB-SubCell"/>
</dbReference>
<dbReference type="PRINTS" id="PR00237">
    <property type="entry name" value="GPCRRHODOPSN"/>
</dbReference>
<dbReference type="Gene3D" id="1.20.1070.10">
    <property type="entry name" value="Rhodopsin 7-helix transmembrane proteins"/>
    <property type="match status" value="1"/>
</dbReference>
<evidence type="ECO:0000313" key="12">
    <source>
        <dbReference type="Ensembl" id="ENSFHEP00000021528.1"/>
    </source>
</evidence>
<dbReference type="PROSITE" id="PS50262">
    <property type="entry name" value="G_PROTEIN_RECEP_F1_2"/>
    <property type="match status" value="1"/>
</dbReference>
<evidence type="ECO:0000256" key="6">
    <source>
        <dbReference type="ARBA" id="ARBA00023136"/>
    </source>
</evidence>
<evidence type="ECO:0000256" key="4">
    <source>
        <dbReference type="ARBA" id="ARBA00022989"/>
    </source>
</evidence>
<proteinExistence type="inferred from homology"/>
<protein>
    <submittedName>
        <fullName evidence="12">Trace amine-associated receptor 13c-like</fullName>
    </submittedName>
</protein>
<keyword evidence="5 9" id="KW-0297">G-protein coupled receptor</keyword>
<reference evidence="12" key="2">
    <citation type="submission" date="2025-09" db="UniProtKB">
        <authorList>
            <consortium name="Ensembl"/>
        </authorList>
    </citation>
    <scope>IDENTIFICATION</scope>
</reference>
<dbReference type="Proteomes" id="UP000265000">
    <property type="component" value="Unplaced"/>
</dbReference>
<feature type="transmembrane region" description="Helical" evidence="10">
    <location>
        <begin position="31"/>
        <end position="54"/>
    </location>
</feature>